<dbReference type="PANTHER" id="PTHR11579:SF0">
    <property type="entry name" value="PROTEIN-L-ISOASPARTATE(D-ASPARTATE) O-METHYLTRANSFERASE"/>
    <property type="match status" value="1"/>
</dbReference>
<dbReference type="FunFam" id="3.40.50.150:FF:000010">
    <property type="entry name" value="Protein-L-isoaspartate O-methyltransferase"/>
    <property type="match status" value="1"/>
</dbReference>
<keyword evidence="3 7" id="KW-0963">Cytoplasm</keyword>
<comment type="similarity">
    <text evidence="2 7">Belongs to the methyltransferase superfamily. L-isoaspartyl/D-aspartyl protein methyltransferase family.</text>
</comment>
<accession>A0A2M8EHQ5</accession>
<proteinExistence type="inferred from homology"/>
<name>A0A2M8EHQ5_UNCKA</name>
<dbReference type="SUPFAM" id="SSF53335">
    <property type="entry name" value="S-adenosyl-L-methionine-dependent methyltransferases"/>
    <property type="match status" value="1"/>
</dbReference>
<evidence type="ECO:0000256" key="3">
    <source>
        <dbReference type="ARBA" id="ARBA00022490"/>
    </source>
</evidence>
<dbReference type="InterPro" id="IPR000682">
    <property type="entry name" value="PCMT"/>
</dbReference>
<dbReference type="EC" id="2.1.1.77" evidence="7"/>
<evidence type="ECO:0000256" key="5">
    <source>
        <dbReference type="ARBA" id="ARBA00022679"/>
    </source>
</evidence>
<comment type="subcellular location">
    <subcellularLocation>
        <location evidence="1 7">Cytoplasm</location>
    </subcellularLocation>
</comment>
<dbReference type="GO" id="GO:0005737">
    <property type="term" value="C:cytoplasm"/>
    <property type="evidence" value="ECO:0007669"/>
    <property type="project" value="UniProtKB-SubCell"/>
</dbReference>
<evidence type="ECO:0000313" key="9">
    <source>
        <dbReference type="Proteomes" id="UP000228781"/>
    </source>
</evidence>
<dbReference type="NCBIfam" id="TIGR00080">
    <property type="entry name" value="pimt"/>
    <property type="match status" value="1"/>
</dbReference>
<gene>
    <name evidence="7" type="primary">pcm</name>
    <name evidence="8" type="ORF">CO059_03250</name>
</gene>
<keyword evidence="5 7" id="KW-0808">Transferase</keyword>
<reference evidence="9" key="1">
    <citation type="submission" date="2017-09" db="EMBL/GenBank/DDBJ databases">
        <title>Depth-based differentiation of microbial function through sediment-hosted aquifers and enrichment of novel symbionts in the deep terrestrial subsurface.</title>
        <authorList>
            <person name="Probst A.J."/>
            <person name="Ladd B."/>
            <person name="Jarett J.K."/>
            <person name="Geller-Mcgrath D.E."/>
            <person name="Sieber C.M.K."/>
            <person name="Emerson J.B."/>
            <person name="Anantharaman K."/>
            <person name="Thomas B.C."/>
            <person name="Malmstrom R."/>
            <person name="Stieglmeier M."/>
            <person name="Klingl A."/>
            <person name="Woyke T."/>
            <person name="Ryan C.M."/>
            <person name="Banfield J.F."/>
        </authorList>
    </citation>
    <scope>NUCLEOTIDE SEQUENCE [LARGE SCALE GENOMIC DNA]</scope>
</reference>
<keyword evidence="4 7" id="KW-0489">Methyltransferase</keyword>
<dbReference type="PROSITE" id="PS01279">
    <property type="entry name" value="PCMT"/>
    <property type="match status" value="1"/>
</dbReference>
<keyword evidence="6 7" id="KW-0949">S-adenosyl-L-methionine</keyword>
<dbReference type="GO" id="GO:0032259">
    <property type="term" value="P:methylation"/>
    <property type="evidence" value="ECO:0007669"/>
    <property type="project" value="UniProtKB-KW"/>
</dbReference>
<evidence type="ECO:0000256" key="7">
    <source>
        <dbReference type="HAMAP-Rule" id="MF_00090"/>
    </source>
</evidence>
<evidence type="ECO:0000256" key="6">
    <source>
        <dbReference type="ARBA" id="ARBA00022691"/>
    </source>
</evidence>
<dbReference type="Proteomes" id="UP000228781">
    <property type="component" value="Unassembled WGS sequence"/>
</dbReference>
<evidence type="ECO:0000256" key="2">
    <source>
        <dbReference type="ARBA" id="ARBA00005369"/>
    </source>
</evidence>
<sequence>MRAKRQMLKEHLTGRGITNARILSAFGVIPREEFVPERYRNLAYADMPLEIGEGQTISQPYTVAFMTQLLDPQPEDVVLEIGTGSGYQAAILSKLVKKVYTIEYIESLAKGAEEVLKRLGYENIKVIVGDGSKGLPEYAPYDGIIITAAAPGIPKPLLEQLRVGGRLVAPVGWRFLQTMVKATKAEEGLEVESYPAFRFVPLVGEYGFSAT</sequence>
<dbReference type="EMBL" id="PFSK01000050">
    <property type="protein sequence ID" value="PJC21733.1"/>
    <property type="molecule type" value="Genomic_DNA"/>
</dbReference>
<dbReference type="NCBIfam" id="NF001453">
    <property type="entry name" value="PRK00312.1"/>
    <property type="match status" value="1"/>
</dbReference>
<dbReference type="GO" id="GO:0004719">
    <property type="term" value="F:protein-L-isoaspartate (D-aspartate) O-methyltransferase activity"/>
    <property type="evidence" value="ECO:0007669"/>
    <property type="project" value="UniProtKB-UniRule"/>
</dbReference>
<dbReference type="HAMAP" id="MF_00090">
    <property type="entry name" value="PIMT"/>
    <property type="match status" value="1"/>
</dbReference>
<comment type="function">
    <text evidence="7">Catalyzes the methyl esterification of L-isoaspartyl residues in peptides and proteins that result from spontaneous decomposition of normal L-aspartyl and L-asparaginyl residues. It plays a role in the repair and/or degradation of damaged proteins.</text>
</comment>
<dbReference type="GO" id="GO:0030091">
    <property type="term" value="P:protein repair"/>
    <property type="evidence" value="ECO:0007669"/>
    <property type="project" value="UniProtKB-UniRule"/>
</dbReference>
<evidence type="ECO:0000256" key="1">
    <source>
        <dbReference type="ARBA" id="ARBA00004496"/>
    </source>
</evidence>
<evidence type="ECO:0000313" key="8">
    <source>
        <dbReference type="EMBL" id="PJC21733.1"/>
    </source>
</evidence>
<dbReference type="PANTHER" id="PTHR11579">
    <property type="entry name" value="PROTEIN-L-ISOASPARTATE O-METHYLTRANSFERASE"/>
    <property type="match status" value="1"/>
</dbReference>
<evidence type="ECO:0000256" key="4">
    <source>
        <dbReference type="ARBA" id="ARBA00022603"/>
    </source>
</evidence>
<organism evidence="8 9">
    <name type="scientific">candidate division WWE3 bacterium CG_4_9_14_0_2_um_filter_48_10</name>
    <dbReference type="NCBI Taxonomy" id="1975078"/>
    <lineage>
        <taxon>Bacteria</taxon>
        <taxon>Katanobacteria</taxon>
    </lineage>
</organism>
<dbReference type="Gene3D" id="3.40.50.150">
    <property type="entry name" value="Vaccinia Virus protein VP39"/>
    <property type="match status" value="1"/>
</dbReference>
<feature type="active site" evidence="7">
    <location>
        <position position="58"/>
    </location>
</feature>
<dbReference type="InterPro" id="IPR029063">
    <property type="entry name" value="SAM-dependent_MTases_sf"/>
</dbReference>
<comment type="caution">
    <text evidence="8">The sequence shown here is derived from an EMBL/GenBank/DDBJ whole genome shotgun (WGS) entry which is preliminary data.</text>
</comment>
<dbReference type="Pfam" id="PF01135">
    <property type="entry name" value="PCMT"/>
    <property type="match status" value="1"/>
</dbReference>
<dbReference type="CDD" id="cd02440">
    <property type="entry name" value="AdoMet_MTases"/>
    <property type="match status" value="1"/>
</dbReference>
<comment type="catalytic activity">
    <reaction evidence="7">
        <text>[protein]-L-isoaspartate + S-adenosyl-L-methionine = [protein]-L-isoaspartate alpha-methyl ester + S-adenosyl-L-homocysteine</text>
        <dbReference type="Rhea" id="RHEA:12705"/>
        <dbReference type="Rhea" id="RHEA-COMP:12143"/>
        <dbReference type="Rhea" id="RHEA-COMP:12144"/>
        <dbReference type="ChEBI" id="CHEBI:57856"/>
        <dbReference type="ChEBI" id="CHEBI:59789"/>
        <dbReference type="ChEBI" id="CHEBI:90596"/>
        <dbReference type="ChEBI" id="CHEBI:90598"/>
        <dbReference type="EC" id="2.1.1.77"/>
    </reaction>
</comment>
<dbReference type="AlphaFoldDB" id="A0A2M8EHQ5"/>
<protein>
    <recommendedName>
        <fullName evidence="7">Protein-L-isoaspartate O-methyltransferase</fullName>
        <ecNumber evidence="7">2.1.1.77</ecNumber>
    </recommendedName>
    <alternativeName>
        <fullName evidence="7">L-isoaspartyl protein carboxyl methyltransferase</fullName>
    </alternativeName>
    <alternativeName>
        <fullName evidence="7">Protein L-isoaspartyl methyltransferase</fullName>
    </alternativeName>
    <alternativeName>
        <fullName evidence="7">Protein-beta-aspartate methyltransferase</fullName>
        <shortName evidence="7">PIMT</shortName>
    </alternativeName>
</protein>